<name>A0A1F5TFW4_9BACT</name>
<sequence>MNRNKIIGVISYVVGILIILSFLVSWGILGVKGWDALTDYLGSARGKVEGKIEAAVCAASNGFFAADGTCYKAITPEPVNAVCQEWGKTMKDRKNKIDKSVEYLNKVITVDQRLALDLWEDFFAREDQGYYAQHIMPVWIEEESVTVQDTVYQVFHVSYSVKMGEWYYHEVGNFNGDTDSNLVAIRKDQRDLFLEALKNKKITADQLKLVNDKERFEMKKKFFDQLTDVADEAHLLAALPGFDGLVAVQRYPFTGDSLTCAKVVSTLRQCDPNVKFDGLHYGLLDYGINQVMQGIPKQNYSLTDNVWFAASSDLSTGRLSDCHEAVLDATSGQLSCRPVECDQSDWYVF</sequence>
<comment type="caution">
    <text evidence="2">The sequence shown here is derived from an EMBL/GenBank/DDBJ whole genome shotgun (WGS) entry which is preliminary data.</text>
</comment>
<feature type="transmembrane region" description="Helical" evidence="1">
    <location>
        <begin position="7"/>
        <end position="29"/>
    </location>
</feature>
<organism evidence="2 3">
    <name type="scientific">Candidatus Falkowbacteria bacterium RIFOXYC2_FULL_48_21</name>
    <dbReference type="NCBI Taxonomy" id="1798005"/>
    <lineage>
        <taxon>Bacteria</taxon>
        <taxon>Candidatus Falkowiibacteriota</taxon>
    </lineage>
</organism>
<keyword evidence="1" id="KW-0812">Transmembrane</keyword>
<evidence type="ECO:0000256" key="1">
    <source>
        <dbReference type="SAM" id="Phobius"/>
    </source>
</evidence>
<keyword evidence="1" id="KW-0472">Membrane</keyword>
<evidence type="ECO:0000313" key="3">
    <source>
        <dbReference type="Proteomes" id="UP000178656"/>
    </source>
</evidence>
<protein>
    <submittedName>
        <fullName evidence="2">Uncharacterized protein</fullName>
    </submittedName>
</protein>
<proteinExistence type="predicted"/>
<keyword evidence="1" id="KW-1133">Transmembrane helix</keyword>
<evidence type="ECO:0000313" key="2">
    <source>
        <dbReference type="EMBL" id="OGF37809.1"/>
    </source>
</evidence>
<gene>
    <name evidence="2" type="ORF">A2482_03760</name>
</gene>
<reference evidence="2 3" key="1">
    <citation type="journal article" date="2016" name="Nat. Commun.">
        <title>Thousands of microbial genomes shed light on interconnected biogeochemical processes in an aquifer system.</title>
        <authorList>
            <person name="Anantharaman K."/>
            <person name="Brown C.T."/>
            <person name="Hug L.A."/>
            <person name="Sharon I."/>
            <person name="Castelle C.J."/>
            <person name="Probst A.J."/>
            <person name="Thomas B.C."/>
            <person name="Singh A."/>
            <person name="Wilkins M.J."/>
            <person name="Karaoz U."/>
            <person name="Brodie E.L."/>
            <person name="Williams K.H."/>
            <person name="Hubbard S.S."/>
            <person name="Banfield J.F."/>
        </authorList>
    </citation>
    <scope>NUCLEOTIDE SEQUENCE [LARGE SCALE GENOMIC DNA]</scope>
</reference>
<dbReference type="EMBL" id="MFGM01000014">
    <property type="protein sequence ID" value="OGF37809.1"/>
    <property type="molecule type" value="Genomic_DNA"/>
</dbReference>
<accession>A0A1F5TFW4</accession>
<dbReference type="AlphaFoldDB" id="A0A1F5TFW4"/>
<dbReference type="Proteomes" id="UP000178656">
    <property type="component" value="Unassembled WGS sequence"/>
</dbReference>